<evidence type="ECO:0000313" key="3">
    <source>
        <dbReference type="Proteomes" id="UP000547209"/>
    </source>
</evidence>
<feature type="transmembrane region" description="Helical" evidence="1">
    <location>
        <begin position="60"/>
        <end position="77"/>
    </location>
</feature>
<keyword evidence="1" id="KW-0812">Transmembrane</keyword>
<organism evidence="2 3">
    <name type="scientific">Cohnella nanjingensis</name>
    <dbReference type="NCBI Taxonomy" id="1387779"/>
    <lineage>
        <taxon>Bacteria</taxon>
        <taxon>Bacillati</taxon>
        <taxon>Bacillota</taxon>
        <taxon>Bacilli</taxon>
        <taxon>Bacillales</taxon>
        <taxon>Paenibacillaceae</taxon>
        <taxon>Cohnella</taxon>
    </lineage>
</organism>
<keyword evidence="1" id="KW-1133">Transmembrane helix</keyword>
<accession>A0A7X0RWY1</accession>
<feature type="transmembrane region" description="Helical" evidence="1">
    <location>
        <begin position="137"/>
        <end position="154"/>
    </location>
</feature>
<dbReference type="AlphaFoldDB" id="A0A7X0RWY1"/>
<dbReference type="RefSeq" id="WP_185671503.1">
    <property type="nucleotide sequence ID" value="NZ_JACJVP010000041.1"/>
</dbReference>
<feature type="transmembrane region" description="Helical" evidence="1">
    <location>
        <begin position="113"/>
        <end position="131"/>
    </location>
</feature>
<comment type="caution">
    <text evidence="2">The sequence shown here is derived from an EMBL/GenBank/DDBJ whole genome shotgun (WGS) entry which is preliminary data.</text>
</comment>
<dbReference type="EMBL" id="JACJVP010000041">
    <property type="protein sequence ID" value="MBB6673639.1"/>
    <property type="molecule type" value="Genomic_DNA"/>
</dbReference>
<feature type="transmembrane region" description="Helical" evidence="1">
    <location>
        <begin position="39"/>
        <end position="55"/>
    </location>
</feature>
<evidence type="ECO:0000313" key="2">
    <source>
        <dbReference type="EMBL" id="MBB6673639.1"/>
    </source>
</evidence>
<keyword evidence="1" id="KW-0472">Membrane</keyword>
<name>A0A7X0RWY1_9BACL</name>
<sequence length="242" mass="26565">MLLRLKRISVEIRLLAVLSALFVFSASLGEKSAFFSTMSFPLLLFSASLCIWLYVRKMNLNRRIIGGLTIVMLLSLLLRDTPFAHFVNAALAVPLVLLAAVEYTRFSRTDIRACLLWLVLAPSAGALLISMVAGDNIWFQLTALPVAWIAMARYAEHDVYAKSLKFVVAAITLLVLGLIVSADVLALQPGLELIKNEEARTFLLKATSGDGLPALHLLLFALYLPILAISVISYYVSKQQAA</sequence>
<feature type="transmembrane region" description="Helical" evidence="1">
    <location>
        <begin position="83"/>
        <end position="101"/>
    </location>
</feature>
<reference evidence="2 3" key="1">
    <citation type="submission" date="2020-08" db="EMBL/GenBank/DDBJ databases">
        <title>Cohnella phylogeny.</title>
        <authorList>
            <person name="Dunlap C."/>
        </authorList>
    </citation>
    <scope>NUCLEOTIDE SEQUENCE [LARGE SCALE GENOMIC DNA]</scope>
    <source>
        <strain evidence="2 3">DSM 28246</strain>
    </source>
</reference>
<dbReference type="Proteomes" id="UP000547209">
    <property type="component" value="Unassembled WGS sequence"/>
</dbReference>
<evidence type="ECO:0000256" key="1">
    <source>
        <dbReference type="SAM" id="Phobius"/>
    </source>
</evidence>
<feature type="transmembrane region" description="Helical" evidence="1">
    <location>
        <begin position="214"/>
        <end position="236"/>
    </location>
</feature>
<proteinExistence type="predicted"/>
<gene>
    <name evidence="2" type="ORF">H7C19_23445</name>
</gene>
<protein>
    <submittedName>
        <fullName evidence="2">Uncharacterized protein</fullName>
    </submittedName>
</protein>
<feature type="transmembrane region" description="Helical" evidence="1">
    <location>
        <begin position="166"/>
        <end position="187"/>
    </location>
</feature>
<keyword evidence="3" id="KW-1185">Reference proteome</keyword>